<keyword evidence="6" id="KW-1185">Reference proteome</keyword>
<dbReference type="InterPro" id="IPR036390">
    <property type="entry name" value="WH_DNA-bd_sf"/>
</dbReference>
<accession>A0A5R9KFA8</accession>
<organism evidence="5 6">
    <name type="scientific">Dyadobacter sediminis</name>
    <dbReference type="NCBI Taxonomy" id="1493691"/>
    <lineage>
        <taxon>Bacteria</taxon>
        <taxon>Pseudomonadati</taxon>
        <taxon>Bacteroidota</taxon>
        <taxon>Cytophagia</taxon>
        <taxon>Cytophagales</taxon>
        <taxon>Spirosomataceae</taxon>
        <taxon>Dyadobacter</taxon>
    </lineage>
</organism>
<evidence type="ECO:0000259" key="4">
    <source>
        <dbReference type="PROSITE" id="PS51118"/>
    </source>
</evidence>
<keyword evidence="1" id="KW-0805">Transcription regulation</keyword>
<dbReference type="PANTHER" id="PTHR33204">
    <property type="entry name" value="TRANSCRIPTIONAL REGULATOR, MARR FAMILY"/>
    <property type="match status" value="1"/>
</dbReference>
<reference evidence="5 6" key="1">
    <citation type="submission" date="2019-05" db="EMBL/GenBank/DDBJ databases">
        <authorList>
            <person name="Qu J.-H."/>
        </authorList>
    </citation>
    <scope>NUCLEOTIDE SEQUENCE [LARGE SCALE GENOMIC DNA]</scope>
    <source>
        <strain evidence="5 6">Z12</strain>
    </source>
</reference>
<dbReference type="AlphaFoldDB" id="A0A5R9KFA8"/>
<dbReference type="InterPro" id="IPR036388">
    <property type="entry name" value="WH-like_DNA-bd_sf"/>
</dbReference>
<dbReference type="InterPro" id="IPR002577">
    <property type="entry name" value="HTH_HxlR"/>
</dbReference>
<protein>
    <submittedName>
        <fullName evidence="5">Helix-turn-helix transcriptional regulator</fullName>
    </submittedName>
</protein>
<evidence type="ECO:0000313" key="5">
    <source>
        <dbReference type="EMBL" id="TLU94822.1"/>
    </source>
</evidence>
<dbReference type="Proteomes" id="UP000309788">
    <property type="component" value="Unassembled WGS sequence"/>
</dbReference>
<dbReference type="SUPFAM" id="SSF46785">
    <property type="entry name" value="Winged helix' DNA-binding domain"/>
    <property type="match status" value="1"/>
</dbReference>
<evidence type="ECO:0000313" key="6">
    <source>
        <dbReference type="Proteomes" id="UP000309788"/>
    </source>
</evidence>
<name>A0A5R9KFA8_9BACT</name>
<evidence type="ECO:0000256" key="1">
    <source>
        <dbReference type="ARBA" id="ARBA00023015"/>
    </source>
</evidence>
<dbReference type="RefSeq" id="WP_138281448.1">
    <property type="nucleotide sequence ID" value="NZ_BMGE01000002.1"/>
</dbReference>
<evidence type="ECO:0000256" key="3">
    <source>
        <dbReference type="ARBA" id="ARBA00023163"/>
    </source>
</evidence>
<comment type="caution">
    <text evidence="5">The sequence shown here is derived from an EMBL/GenBank/DDBJ whole genome shotgun (WGS) entry which is preliminary data.</text>
</comment>
<dbReference type="GO" id="GO:0003677">
    <property type="term" value="F:DNA binding"/>
    <property type="evidence" value="ECO:0007669"/>
    <property type="project" value="UniProtKB-KW"/>
</dbReference>
<gene>
    <name evidence="5" type="ORF">FEM55_11435</name>
</gene>
<evidence type="ECO:0000256" key="2">
    <source>
        <dbReference type="ARBA" id="ARBA00023125"/>
    </source>
</evidence>
<feature type="domain" description="HTH hxlR-type" evidence="4">
    <location>
        <begin position="11"/>
        <end position="114"/>
    </location>
</feature>
<keyword evidence="3" id="KW-0804">Transcription</keyword>
<dbReference type="Gene3D" id="1.10.10.10">
    <property type="entry name" value="Winged helix-like DNA-binding domain superfamily/Winged helix DNA-binding domain"/>
    <property type="match status" value="1"/>
</dbReference>
<dbReference type="EMBL" id="VCEI01000021">
    <property type="protein sequence ID" value="TLU94822.1"/>
    <property type="molecule type" value="Genomic_DNA"/>
</dbReference>
<dbReference type="OrthoDB" id="769662at2"/>
<sequence>MERKLHTKETCKRSVTEITDALYVLNGKWKLPLIVSLTNGPKRFNEIQRELKNITPKVLSKELRELEQNEFVTRKVFDTVPVSVIYELTEYSKCLDAIIEALRAFGQQHRERIIGKNRSLSLHEHAAELPEPNIGMSWK</sequence>
<keyword evidence="2" id="KW-0238">DNA-binding</keyword>
<dbReference type="PROSITE" id="PS51118">
    <property type="entry name" value="HTH_HXLR"/>
    <property type="match status" value="1"/>
</dbReference>
<proteinExistence type="predicted"/>
<dbReference type="Pfam" id="PF01638">
    <property type="entry name" value="HxlR"/>
    <property type="match status" value="1"/>
</dbReference>